<dbReference type="CDD" id="cd11301">
    <property type="entry name" value="Fut1_Fut2_like"/>
    <property type="match status" value="1"/>
</dbReference>
<evidence type="ECO:0000313" key="6">
    <source>
        <dbReference type="Proteomes" id="UP000005408"/>
    </source>
</evidence>
<evidence type="ECO:0000256" key="3">
    <source>
        <dbReference type="RuleBase" id="RU363129"/>
    </source>
</evidence>
<feature type="region of interest" description="Disordered" evidence="4">
    <location>
        <begin position="56"/>
        <end position="204"/>
    </location>
</feature>
<accession>A0A8W8LHV1</accession>
<feature type="compositionally biased region" description="Low complexity" evidence="4">
    <location>
        <begin position="77"/>
        <end position="166"/>
    </location>
</feature>
<dbReference type="EnsemblMetazoa" id="G283.2">
    <property type="protein sequence ID" value="G283.2:cds"/>
    <property type="gene ID" value="G283"/>
</dbReference>
<organism evidence="5 6">
    <name type="scientific">Magallana gigas</name>
    <name type="common">Pacific oyster</name>
    <name type="synonym">Crassostrea gigas</name>
    <dbReference type="NCBI Taxonomy" id="29159"/>
    <lineage>
        <taxon>Eukaryota</taxon>
        <taxon>Metazoa</taxon>
        <taxon>Spiralia</taxon>
        <taxon>Lophotrochozoa</taxon>
        <taxon>Mollusca</taxon>
        <taxon>Bivalvia</taxon>
        <taxon>Autobranchia</taxon>
        <taxon>Pteriomorphia</taxon>
        <taxon>Ostreida</taxon>
        <taxon>Ostreoidea</taxon>
        <taxon>Ostreidae</taxon>
        <taxon>Magallana</taxon>
    </lineage>
</organism>
<dbReference type="PANTHER" id="PTHR11927:SF9">
    <property type="entry name" value="L-FUCOSYLTRANSFERASE"/>
    <property type="match status" value="1"/>
</dbReference>
<keyword evidence="2 3" id="KW-0808">Transferase</keyword>
<keyword evidence="3" id="KW-0735">Signal-anchor</keyword>
<dbReference type="PANTHER" id="PTHR11927">
    <property type="entry name" value="GALACTOSIDE 2-L-FUCOSYLTRANSFERASE"/>
    <property type="match status" value="1"/>
</dbReference>
<name>A0A8W8LHV1_MAGGI</name>
<dbReference type="EnsemblMetazoa" id="G283.1">
    <property type="protein sequence ID" value="G283.1:cds"/>
    <property type="gene ID" value="G283"/>
</dbReference>
<evidence type="ECO:0000313" key="5">
    <source>
        <dbReference type="EnsemblMetazoa" id="G283.7:cds"/>
    </source>
</evidence>
<comment type="similarity">
    <text evidence="3">Belongs to the glycosyltransferase 11 family.</text>
</comment>
<dbReference type="GO" id="GO:0032580">
    <property type="term" value="C:Golgi cisterna membrane"/>
    <property type="evidence" value="ECO:0007669"/>
    <property type="project" value="UniProtKB-SubCell"/>
</dbReference>
<feature type="compositionally biased region" description="Low complexity" evidence="4">
    <location>
        <begin position="194"/>
        <end position="204"/>
    </location>
</feature>
<feature type="compositionally biased region" description="Low complexity" evidence="4">
    <location>
        <begin position="175"/>
        <end position="187"/>
    </location>
</feature>
<protein>
    <recommendedName>
        <fullName evidence="3">L-Fucosyltransferase</fullName>
        <ecNumber evidence="3">2.4.1.-</ecNumber>
    </recommendedName>
</protein>
<keyword evidence="3" id="KW-0812">Transmembrane</keyword>
<dbReference type="GO" id="GO:0005975">
    <property type="term" value="P:carbohydrate metabolic process"/>
    <property type="evidence" value="ECO:0007669"/>
    <property type="project" value="InterPro"/>
</dbReference>
<evidence type="ECO:0000256" key="2">
    <source>
        <dbReference type="ARBA" id="ARBA00022679"/>
    </source>
</evidence>
<dbReference type="EnsemblMetazoa" id="G283.7">
    <property type="protein sequence ID" value="G283.7:cds"/>
    <property type="gene ID" value="G283"/>
</dbReference>
<evidence type="ECO:0000256" key="1">
    <source>
        <dbReference type="ARBA" id="ARBA00022676"/>
    </source>
</evidence>
<reference evidence="5" key="1">
    <citation type="submission" date="2022-08" db="UniProtKB">
        <authorList>
            <consortium name="EnsemblMetazoa"/>
        </authorList>
    </citation>
    <scope>IDENTIFICATION</scope>
    <source>
        <strain evidence="5">05x7-T-G4-1.051#20</strain>
    </source>
</reference>
<dbReference type="EnsemblMetazoa" id="G283.5">
    <property type="protein sequence ID" value="G283.5:cds"/>
    <property type="gene ID" value="G283"/>
</dbReference>
<dbReference type="AlphaFoldDB" id="A0A8W8LHV1"/>
<comment type="subcellular location">
    <subcellularLocation>
        <location evidence="3">Golgi apparatus</location>
        <location evidence="3">Golgi stack membrane</location>
        <topology evidence="3">Single-pass type II membrane protein</topology>
    </subcellularLocation>
</comment>
<sequence length="479" mass="51916">MNKKRYFACVVASFFATIAALFTLLSVSQGMGPNHFKPIRIINVILQSNQASSDEYLPVNSFRDPPPVSPDFTAKNASSPTSLSASSSSSSSSKAVSTSSKKESTISSSSTRTTTSSSSRPPLSSLPKSSSANPNQKSSSKTSTTAAPLKSTTTSLSTSKRASTSPTLASKLPSTIKKAATKAVTTTPPSTHLSIASPSTTRSPSASYICPTFTGRLGNNLFQFASGYGIAASKNVQFVIGEGDNINKIFKLKADNHLIVSKTRRECAAAKFRGEGRASGFDPNVLKFKADTTHRVGNFLQSWKYFHNVSSDIRGQLKFRDHIQTKADSTINGFLKKYNTTRENVTVIGIHVRRGDMVNHGFGYQVATKEYFEKAVALFNNYSSPLFVVCTNDLAWSKANIPKSSKVEFVSGNSPEVDMAVMASCDHVITSVGSYGWWAGWLSNGTVTYYKWPAREGSGLRSAYSSDYMDYFYPHWIGL</sequence>
<dbReference type="Pfam" id="PF01531">
    <property type="entry name" value="Glyco_transf_11"/>
    <property type="match status" value="1"/>
</dbReference>
<dbReference type="EnsemblMetazoa" id="G283.3">
    <property type="protein sequence ID" value="G283.3:cds"/>
    <property type="gene ID" value="G283"/>
</dbReference>
<dbReference type="InterPro" id="IPR002516">
    <property type="entry name" value="Glyco_trans_11"/>
</dbReference>
<comment type="pathway">
    <text evidence="3">Protein modification; protein glycosylation.</text>
</comment>
<keyword evidence="3" id="KW-0325">Glycoprotein</keyword>
<keyword evidence="1 3" id="KW-0328">Glycosyltransferase</keyword>
<proteinExistence type="inferred from homology"/>
<dbReference type="EnsemblMetazoa" id="G283.4">
    <property type="protein sequence ID" value="G283.4:cds"/>
    <property type="gene ID" value="G283"/>
</dbReference>
<keyword evidence="6" id="KW-1185">Reference proteome</keyword>
<dbReference type="EnsemblMetazoa" id="G283.6">
    <property type="protein sequence ID" value="G283.6:cds"/>
    <property type="gene ID" value="G283"/>
</dbReference>
<keyword evidence="3" id="KW-0333">Golgi apparatus</keyword>
<evidence type="ECO:0000256" key="4">
    <source>
        <dbReference type="SAM" id="MobiDB-lite"/>
    </source>
</evidence>
<dbReference type="Proteomes" id="UP000005408">
    <property type="component" value="Unassembled WGS sequence"/>
</dbReference>
<dbReference type="EC" id="2.4.1.-" evidence="3"/>
<dbReference type="GO" id="GO:0008107">
    <property type="term" value="F:galactoside 2-alpha-L-fucosyltransferase activity"/>
    <property type="evidence" value="ECO:0007669"/>
    <property type="project" value="InterPro"/>
</dbReference>